<dbReference type="PANTHER" id="PTHR24220:SF86">
    <property type="entry name" value="ABC TRANSPORTER ABCH.1"/>
    <property type="match status" value="1"/>
</dbReference>
<dbReference type="OrthoDB" id="9802264at2"/>
<gene>
    <name evidence="5" type="ORF">SAMN04489720_2456</name>
</gene>
<feature type="domain" description="ABC transporter" evidence="4">
    <location>
        <begin position="28"/>
        <end position="248"/>
    </location>
</feature>
<evidence type="ECO:0000313" key="6">
    <source>
        <dbReference type="Proteomes" id="UP000198822"/>
    </source>
</evidence>
<dbReference type="RefSeq" id="WP_092505399.1">
    <property type="nucleotide sequence ID" value="NZ_LT629695.1"/>
</dbReference>
<dbReference type="InterPro" id="IPR027417">
    <property type="entry name" value="P-loop_NTPase"/>
</dbReference>
<dbReference type="SUPFAM" id="SSF52540">
    <property type="entry name" value="P-loop containing nucleoside triphosphate hydrolases"/>
    <property type="match status" value="1"/>
</dbReference>
<keyword evidence="2" id="KW-0547">Nucleotide-binding</keyword>
<dbReference type="GO" id="GO:0005524">
    <property type="term" value="F:ATP binding"/>
    <property type="evidence" value="ECO:0007669"/>
    <property type="project" value="UniProtKB-KW"/>
</dbReference>
<dbReference type="CDD" id="cd03255">
    <property type="entry name" value="ABC_MJ0796_LolCDE_FtsE"/>
    <property type="match status" value="1"/>
</dbReference>
<proteinExistence type="predicted"/>
<dbReference type="GO" id="GO:0022857">
    <property type="term" value="F:transmembrane transporter activity"/>
    <property type="evidence" value="ECO:0007669"/>
    <property type="project" value="UniProtKB-ARBA"/>
</dbReference>
<dbReference type="SMART" id="SM00382">
    <property type="entry name" value="AAA"/>
    <property type="match status" value="1"/>
</dbReference>
<dbReference type="InterPro" id="IPR003439">
    <property type="entry name" value="ABC_transporter-like_ATP-bd"/>
</dbReference>
<evidence type="ECO:0000313" key="5">
    <source>
        <dbReference type="EMBL" id="SDH80795.1"/>
    </source>
</evidence>
<dbReference type="InterPro" id="IPR017911">
    <property type="entry name" value="MacB-like_ATP-bd"/>
</dbReference>
<dbReference type="Pfam" id="PF00005">
    <property type="entry name" value="ABC_tran"/>
    <property type="match status" value="1"/>
</dbReference>
<keyword evidence="1" id="KW-0813">Transport</keyword>
<sequence>MTLTGSTPIITTASDARRAAGYALAGLTRTYRATGAKRHDVQALRGIDLQIDAGEYVAIQGPTGGGKSTLMLLLGGLDAPTSGTVRLGELALSGANGARLAKARAERIGFVFQAANLIPTLTAQENVETALVPLGVPAAERAERARATLEQVGLGDRADHLPTELSGGQQQRVAIARAIVKRPSVLLADEPTGALDESTRDEIIGLLERLRAEHDVTLVLVTHDRALAERADRRVRVAEGRIADDVRRG</sequence>
<dbReference type="GO" id="GO:0005886">
    <property type="term" value="C:plasma membrane"/>
    <property type="evidence" value="ECO:0007669"/>
    <property type="project" value="TreeGrafter"/>
</dbReference>
<dbReference type="InterPro" id="IPR015854">
    <property type="entry name" value="ABC_transpr_LolD-like"/>
</dbReference>
<evidence type="ECO:0000259" key="4">
    <source>
        <dbReference type="PROSITE" id="PS50893"/>
    </source>
</evidence>
<organism evidence="5 6">
    <name type="scientific">Agrococcus jejuensis</name>
    <dbReference type="NCBI Taxonomy" id="399736"/>
    <lineage>
        <taxon>Bacteria</taxon>
        <taxon>Bacillati</taxon>
        <taxon>Actinomycetota</taxon>
        <taxon>Actinomycetes</taxon>
        <taxon>Micrococcales</taxon>
        <taxon>Microbacteriaceae</taxon>
        <taxon>Agrococcus</taxon>
    </lineage>
</organism>
<evidence type="ECO:0000256" key="1">
    <source>
        <dbReference type="ARBA" id="ARBA00022448"/>
    </source>
</evidence>
<evidence type="ECO:0000256" key="3">
    <source>
        <dbReference type="ARBA" id="ARBA00022840"/>
    </source>
</evidence>
<dbReference type="PROSITE" id="PS50893">
    <property type="entry name" value="ABC_TRANSPORTER_2"/>
    <property type="match status" value="1"/>
</dbReference>
<dbReference type="Proteomes" id="UP000198822">
    <property type="component" value="Chromosome I"/>
</dbReference>
<accession>A0A1G8FFD5</accession>
<dbReference type="PROSITE" id="PS00211">
    <property type="entry name" value="ABC_TRANSPORTER_1"/>
    <property type="match status" value="1"/>
</dbReference>
<dbReference type="PANTHER" id="PTHR24220">
    <property type="entry name" value="IMPORT ATP-BINDING PROTEIN"/>
    <property type="match status" value="1"/>
</dbReference>
<protein>
    <submittedName>
        <fullName evidence="5">Putative ABC transport system ATP-binding protein</fullName>
    </submittedName>
</protein>
<dbReference type="Gene3D" id="3.40.50.300">
    <property type="entry name" value="P-loop containing nucleotide triphosphate hydrolases"/>
    <property type="match status" value="1"/>
</dbReference>
<dbReference type="InterPro" id="IPR003593">
    <property type="entry name" value="AAA+_ATPase"/>
</dbReference>
<dbReference type="FunFam" id="3.40.50.300:FF:000032">
    <property type="entry name" value="Export ABC transporter ATP-binding protein"/>
    <property type="match status" value="1"/>
</dbReference>
<keyword evidence="6" id="KW-1185">Reference proteome</keyword>
<reference evidence="6" key="1">
    <citation type="submission" date="2016-10" db="EMBL/GenBank/DDBJ databases">
        <authorList>
            <person name="Varghese N."/>
            <person name="Submissions S."/>
        </authorList>
    </citation>
    <scope>NUCLEOTIDE SEQUENCE [LARGE SCALE GENOMIC DNA]</scope>
    <source>
        <strain evidence="6">DSM 22002</strain>
    </source>
</reference>
<name>A0A1G8FFD5_9MICO</name>
<dbReference type="EMBL" id="LT629695">
    <property type="protein sequence ID" value="SDH80795.1"/>
    <property type="molecule type" value="Genomic_DNA"/>
</dbReference>
<dbReference type="AlphaFoldDB" id="A0A1G8FFD5"/>
<dbReference type="GO" id="GO:0016887">
    <property type="term" value="F:ATP hydrolysis activity"/>
    <property type="evidence" value="ECO:0007669"/>
    <property type="project" value="InterPro"/>
</dbReference>
<dbReference type="STRING" id="399736.SAMN04489720_2456"/>
<dbReference type="InterPro" id="IPR017871">
    <property type="entry name" value="ABC_transporter-like_CS"/>
</dbReference>
<keyword evidence="3 5" id="KW-0067">ATP-binding</keyword>
<dbReference type="GO" id="GO:0098796">
    <property type="term" value="C:membrane protein complex"/>
    <property type="evidence" value="ECO:0007669"/>
    <property type="project" value="UniProtKB-ARBA"/>
</dbReference>
<evidence type="ECO:0000256" key="2">
    <source>
        <dbReference type="ARBA" id="ARBA00022741"/>
    </source>
</evidence>